<sequence length="197" mass="22300">MREKLLFYSIADFQVALDLGVKKVSFPPPQDSLPPSANILPNSIITSPSFGFVYLNLKGEKKLFMGIESQKYSTESLLLIQELLIKYTGTPLVPTEVADVLLSNIDATLNFRFLCVCYYRELKKEGGFGKKINDFPDAKVIAFWHHLILNENQDSKESQKPTVEHSSIPQKVQSSEATLQKIYQKSNLNDSWITEPL</sequence>
<evidence type="ECO:0000313" key="1">
    <source>
        <dbReference type="EMBL" id="KAI3702004.1"/>
    </source>
</evidence>
<gene>
    <name evidence="1" type="ORF">L6452_27576</name>
</gene>
<reference evidence="2" key="1">
    <citation type="journal article" date="2022" name="Mol. Ecol. Resour.">
        <title>The genomes of chicory, endive, great burdock and yacon provide insights into Asteraceae palaeo-polyploidization history and plant inulin production.</title>
        <authorList>
            <person name="Fan W."/>
            <person name="Wang S."/>
            <person name="Wang H."/>
            <person name="Wang A."/>
            <person name="Jiang F."/>
            <person name="Liu H."/>
            <person name="Zhao H."/>
            <person name="Xu D."/>
            <person name="Zhang Y."/>
        </authorList>
    </citation>
    <scope>NUCLEOTIDE SEQUENCE [LARGE SCALE GENOMIC DNA]</scope>
    <source>
        <strain evidence="2">cv. Niubang</strain>
    </source>
</reference>
<keyword evidence="2" id="KW-1185">Reference proteome</keyword>
<proteinExistence type="predicted"/>
<protein>
    <submittedName>
        <fullName evidence="1">Uncharacterized protein</fullName>
    </submittedName>
</protein>
<name>A0ACB8ZWD0_ARCLA</name>
<comment type="caution">
    <text evidence="1">The sequence shown here is derived from an EMBL/GenBank/DDBJ whole genome shotgun (WGS) entry which is preliminary data.</text>
</comment>
<organism evidence="1 2">
    <name type="scientific">Arctium lappa</name>
    <name type="common">Greater burdock</name>
    <name type="synonym">Lappa major</name>
    <dbReference type="NCBI Taxonomy" id="4217"/>
    <lineage>
        <taxon>Eukaryota</taxon>
        <taxon>Viridiplantae</taxon>
        <taxon>Streptophyta</taxon>
        <taxon>Embryophyta</taxon>
        <taxon>Tracheophyta</taxon>
        <taxon>Spermatophyta</taxon>
        <taxon>Magnoliopsida</taxon>
        <taxon>eudicotyledons</taxon>
        <taxon>Gunneridae</taxon>
        <taxon>Pentapetalae</taxon>
        <taxon>asterids</taxon>
        <taxon>campanulids</taxon>
        <taxon>Asterales</taxon>
        <taxon>Asteraceae</taxon>
        <taxon>Carduoideae</taxon>
        <taxon>Cardueae</taxon>
        <taxon>Arctiinae</taxon>
        <taxon>Arctium</taxon>
    </lineage>
</organism>
<evidence type="ECO:0000313" key="2">
    <source>
        <dbReference type="Proteomes" id="UP001055879"/>
    </source>
</evidence>
<reference evidence="1 2" key="2">
    <citation type="journal article" date="2022" name="Mol. Ecol. Resour.">
        <title>The genomes of chicory, endive, great burdock and yacon provide insights into Asteraceae paleo-polyploidization history and plant inulin production.</title>
        <authorList>
            <person name="Fan W."/>
            <person name="Wang S."/>
            <person name="Wang H."/>
            <person name="Wang A."/>
            <person name="Jiang F."/>
            <person name="Liu H."/>
            <person name="Zhao H."/>
            <person name="Xu D."/>
            <person name="Zhang Y."/>
        </authorList>
    </citation>
    <scope>NUCLEOTIDE SEQUENCE [LARGE SCALE GENOMIC DNA]</scope>
    <source>
        <strain evidence="2">cv. Niubang</strain>
    </source>
</reference>
<dbReference type="EMBL" id="CM042055">
    <property type="protein sequence ID" value="KAI3702004.1"/>
    <property type="molecule type" value="Genomic_DNA"/>
</dbReference>
<accession>A0ACB8ZWD0</accession>
<dbReference type="Proteomes" id="UP001055879">
    <property type="component" value="Linkage Group LG09"/>
</dbReference>